<feature type="non-terminal residue" evidence="3">
    <location>
        <position position="128"/>
    </location>
</feature>
<dbReference type="Pfam" id="PF00884">
    <property type="entry name" value="Sulfatase"/>
    <property type="match status" value="1"/>
</dbReference>
<dbReference type="STRING" id="870908.SAMN04488044_1883"/>
<feature type="domain" description="Sulfatase N-terminal" evidence="2">
    <location>
        <begin position="5"/>
        <end position="110"/>
    </location>
</feature>
<evidence type="ECO:0000256" key="1">
    <source>
        <dbReference type="ARBA" id="ARBA00008779"/>
    </source>
</evidence>
<dbReference type="SUPFAM" id="SSF53649">
    <property type="entry name" value="Alkaline phosphatase-like"/>
    <property type="match status" value="1"/>
</dbReference>
<evidence type="ECO:0000313" key="3">
    <source>
        <dbReference type="EMBL" id="SHH09597.1"/>
    </source>
</evidence>
<accession>A0A1M5Q5R4</accession>
<protein>
    <submittedName>
        <fullName evidence="3">Sulfatase</fullName>
    </submittedName>
</protein>
<dbReference type="PANTHER" id="PTHR42693">
    <property type="entry name" value="ARYLSULFATASE FAMILY MEMBER"/>
    <property type="match status" value="1"/>
</dbReference>
<dbReference type="RefSeq" id="WP_165610504.1">
    <property type="nucleotide sequence ID" value="NZ_FQWM01000003.1"/>
</dbReference>
<dbReference type="GO" id="GO:0004065">
    <property type="term" value="F:arylsulfatase activity"/>
    <property type="evidence" value="ECO:0007669"/>
    <property type="project" value="TreeGrafter"/>
</dbReference>
<gene>
    <name evidence="3" type="ORF">SAMN04488044_1883</name>
</gene>
<comment type="similarity">
    <text evidence="1">Belongs to the sulfatase family.</text>
</comment>
<sequence length="128" mass="13727">MTRKPNVILISTDQHRGDCIGPEGRGVKTPNIDKIGASGVRFSKCITPHPMCQPARASILTGKLPYTTGVRDNGRDLDYSFGAQGLAGIFGDAGYDTHFIGKAHLSSHDTFAPTGKPECHKSAKDYDP</sequence>
<evidence type="ECO:0000313" key="4">
    <source>
        <dbReference type="Proteomes" id="UP000184211"/>
    </source>
</evidence>
<dbReference type="AlphaFoldDB" id="A0A1M5Q5R4"/>
<name>A0A1M5Q5R4_9RHOB</name>
<dbReference type="Proteomes" id="UP000184211">
    <property type="component" value="Unassembled WGS sequence"/>
</dbReference>
<dbReference type="PANTHER" id="PTHR42693:SF33">
    <property type="entry name" value="ARYLSULFATASE"/>
    <property type="match status" value="1"/>
</dbReference>
<dbReference type="InterPro" id="IPR000917">
    <property type="entry name" value="Sulfatase_N"/>
</dbReference>
<dbReference type="Gene3D" id="3.40.720.10">
    <property type="entry name" value="Alkaline Phosphatase, subunit A"/>
    <property type="match status" value="1"/>
</dbReference>
<evidence type="ECO:0000259" key="2">
    <source>
        <dbReference type="Pfam" id="PF00884"/>
    </source>
</evidence>
<dbReference type="EMBL" id="FQWM01000003">
    <property type="protein sequence ID" value="SHH09597.1"/>
    <property type="molecule type" value="Genomic_DNA"/>
</dbReference>
<proteinExistence type="inferred from homology"/>
<dbReference type="InterPro" id="IPR050738">
    <property type="entry name" value="Sulfatase"/>
</dbReference>
<dbReference type="InterPro" id="IPR017850">
    <property type="entry name" value="Alkaline_phosphatase_core_sf"/>
</dbReference>
<keyword evidence="4" id="KW-1185">Reference proteome</keyword>
<organism evidence="3 4">
    <name type="scientific">Cognatishimia maritima</name>
    <dbReference type="NCBI Taxonomy" id="870908"/>
    <lineage>
        <taxon>Bacteria</taxon>
        <taxon>Pseudomonadati</taxon>
        <taxon>Pseudomonadota</taxon>
        <taxon>Alphaproteobacteria</taxon>
        <taxon>Rhodobacterales</taxon>
        <taxon>Paracoccaceae</taxon>
        <taxon>Cognatishimia</taxon>
    </lineage>
</organism>
<reference evidence="4" key="1">
    <citation type="submission" date="2016-11" db="EMBL/GenBank/DDBJ databases">
        <authorList>
            <person name="Varghese N."/>
            <person name="Submissions S."/>
        </authorList>
    </citation>
    <scope>NUCLEOTIDE SEQUENCE [LARGE SCALE GENOMIC DNA]</scope>
    <source>
        <strain evidence="4">DSM 28223</strain>
    </source>
</reference>